<evidence type="ECO:0000313" key="2">
    <source>
        <dbReference type="EMBL" id="QBR87472.1"/>
    </source>
</evidence>
<dbReference type="Proteomes" id="UP000295748">
    <property type="component" value="Chromosome"/>
</dbReference>
<organism evidence="2 3">
    <name type="scientific">Microbacterium wangchenii</name>
    <dbReference type="NCBI Taxonomy" id="2541726"/>
    <lineage>
        <taxon>Bacteria</taxon>
        <taxon>Bacillati</taxon>
        <taxon>Actinomycetota</taxon>
        <taxon>Actinomycetes</taxon>
        <taxon>Micrococcales</taxon>
        <taxon>Microbacteriaceae</taxon>
        <taxon>Microbacterium</taxon>
    </lineage>
</organism>
<feature type="compositionally biased region" description="Basic and acidic residues" evidence="1">
    <location>
        <begin position="8"/>
        <end position="26"/>
    </location>
</feature>
<protein>
    <recommendedName>
        <fullName evidence="4">Trichohyalin-like</fullName>
    </recommendedName>
</protein>
<gene>
    <name evidence="2" type="ORF">E4K62_01420</name>
</gene>
<proteinExistence type="predicted"/>
<feature type="region of interest" description="Disordered" evidence="1">
    <location>
        <begin position="179"/>
        <end position="203"/>
    </location>
</feature>
<evidence type="ECO:0008006" key="4">
    <source>
        <dbReference type="Google" id="ProtNLM"/>
    </source>
</evidence>
<feature type="compositionally biased region" description="Basic residues" evidence="1">
    <location>
        <begin position="179"/>
        <end position="188"/>
    </location>
</feature>
<keyword evidence="3" id="KW-1185">Reference proteome</keyword>
<name>A0ABX5SQH6_9MICO</name>
<evidence type="ECO:0000256" key="1">
    <source>
        <dbReference type="SAM" id="MobiDB-lite"/>
    </source>
</evidence>
<evidence type="ECO:0000313" key="3">
    <source>
        <dbReference type="Proteomes" id="UP000295748"/>
    </source>
</evidence>
<reference evidence="2 3" key="1">
    <citation type="submission" date="2019-03" db="EMBL/GenBank/DDBJ databases">
        <authorList>
            <person name="Dong K."/>
        </authorList>
    </citation>
    <scope>NUCLEOTIDE SEQUENCE [LARGE SCALE GENOMIC DNA]</scope>
    <source>
        <strain evidence="3">dk512</strain>
    </source>
</reference>
<dbReference type="RefSeq" id="WP_135062872.1">
    <property type="nucleotide sequence ID" value="NZ_CP038266.1"/>
</dbReference>
<accession>A0ABX5SQH6</accession>
<feature type="region of interest" description="Disordered" evidence="1">
    <location>
        <begin position="1"/>
        <end position="26"/>
    </location>
</feature>
<dbReference type="EMBL" id="CP038266">
    <property type="protein sequence ID" value="QBR87472.1"/>
    <property type="molecule type" value="Genomic_DNA"/>
</dbReference>
<feature type="region of interest" description="Disordered" evidence="1">
    <location>
        <begin position="289"/>
        <end position="321"/>
    </location>
</feature>
<sequence length="321" mass="38689">MTPADSSAEDRVEAQEGEKEAARRWRAANREKIVEQSRAYKAEHREELREKRREYYQKVVKPRERNRRKRYAAWRRRVQADPEYERQRARQHQLRYVERQMAADPEGYRHRRREQARAYWAKNREKLNAQKRERYLRDPERMRAASRAYLEKNREAVRQQRRGYYEANREKILAANRRWKQRERHRRANGLPPTRLHKASGTEKLQNRAAADAFFSRRRTAEELAHLRFGGPTPEQLIHAWHQESERARAVHRHHADKELQERLEKERQALRAKQAAEEARMDAIARVINDRLRTQPRTREAPQTHQSLHPPSGSPQPRGL</sequence>
<feature type="compositionally biased region" description="Basic and acidic residues" evidence="1">
    <location>
        <begin position="289"/>
        <end position="303"/>
    </location>
</feature>